<organism evidence="2 3">
    <name type="scientific">Phocoenobacter uteri</name>
    <dbReference type="NCBI Taxonomy" id="146806"/>
    <lineage>
        <taxon>Bacteria</taxon>
        <taxon>Pseudomonadati</taxon>
        <taxon>Pseudomonadota</taxon>
        <taxon>Gammaproteobacteria</taxon>
        <taxon>Pasteurellales</taxon>
        <taxon>Pasteurellaceae</taxon>
        <taxon>Phocoenobacter</taxon>
    </lineage>
</organism>
<protein>
    <submittedName>
        <fullName evidence="2">Conjugal transfer protein TraL</fullName>
    </submittedName>
</protein>
<name>A0A379DFT7_9PAST</name>
<dbReference type="AlphaFoldDB" id="A0A379DFT7"/>
<dbReference type="OrthoDB" id="9780677at2"/>
<keyword evidence="3" id="KW-1185">Reference proteome</keyword>
<proteinExistence type="predicted"/>
<dbReference type="Pfam" id="PF01656">
    <property type="entry name" value="CbiA"/>
    <property type="match status" value="1"/>
</dbReference>
<dbReference type="Proteomes" id="UP000255417">
    <property type="component" value="Unassembled WGS sequence"/>
</dbReference>
<dbReference type="Gene3D" id="3.40.50.300">
    <property type="entry name" value="P-loop containing nucleotide triphosphate hydrolases"/>
    <property type="match status" value="1"/>
</dbReference>
<evidence type="ECO:0000259" key="1">
    <source>
        <dbReference type="Pfam" id="PF01656"/>
    </source>
</evidence>
<dbReference type="RefSeq" id="WP_115316503.1">
    <property type="nucleotide sequence ID" value="NZ_LWIF01000002.1"/>
</dbReference>
<dbReference type="EMBL" id="UGTA01000002">
    <property type="protein sequence ID" value="SUB76422.1"/>
    <property type="molecule type" value="Genomic_DNA"/>
</dbReference>
<dbReference type="InterPro" id="IPR027417">
    <property type="entry name" value="P-loop_NTPase"/>
</dbReference>
<sequence length="240" mass="26846">MAKINFILQGKGGVGKTVVSSLLAQYKISKGDKISCIDTDPVNASFEAYKALNVSHLELIEDQQINTRNFDRLIEIISETEYDIIIDNGAASFFPLSHYLISNEIPELIESMGHEIVIHTVITSGQALLDTLNGLNSLVKSFGKNSNFVVWLNPFWGDIEYKGKSFTEMAVYKNNKNSINTIIELPKLSAETFGADFSQMLKNKQTFLEVINNEENHIMTRQRIKIIQKNINSVLDAAGV</sequence>
<feature type="domain" description="CobQ/CobB/MinD/ParA nucleotide binding" evidence="1">
    <location>
        <begin position="7"/>
        <end position="131"/>
    </location>
</feature>
<evidence type="ECO:0000313" key="3">
    <source>
        <dbReference type="Proteomes" id="UP000255417"/>
    </source>
</evidence>
<evidence type="ECO:0000313" key="2">
    <source>
        <dbReference type="EMBL" id="SUB76422.1"/>
    </source>
</evidence>
<dbReference type="SUPFAM" id="SSF52540">
    <property type="entry name" value="P-loop containing nucleoside triphosphate hydrolases"/>
    <property type="match status" value="1"/>
</dbReference>
<accession>A0A379DFT7</accession>
<dbReference type="InterPro" id="IPR002586">
    <property type="entry name" value="CobQ/CobB/MinD/ParA_Nub-bd_dom"/>
</dbReference>
<gene>
    <name evidence="2" type="primary">traL</name>
    <name evidence="2" type="ORF">NCTC12872_02050</name>
</gene>
<dbReference type="CDD" id="cd05386">
    <property type="entry name" value="TraL"/>
    <property type="match status" value="1"/>
</dbReference>
<dbReference type="NCBIfam" id="NF010461">
    <property type="entry name" value="PRK13886.1"/>
    <property type="match status" value="1"/>
</dbReference>
<reference evidence="2 3" key="1">
    <citation type="submission" date="2018-06" db="EMBL/GenBank/DDBJ databases">
        <authorList>
            <consortium name="Pathogen Informatics"/>
            <person name="Doyle S."/>
        </authorList>
    </citation>
    <scope>NUCLEOTIDE SEQUENCE [LARGE SCALE GENOMIC DNA]</scope>
    <source>
        <strain evidence="2 3">NCTC12872</strain>
    </source>
</reference>